<evidence type="ECO:0000313" key="3">
    <source>
        <dbReference type="Proteomes" id="UP000215914"/>
    </source>
</evidence>
<dbReference type="AlphaFoldDB" id="A0A9K3DL69"/>
<sequence length="57" mass="6344">MNCSAEMVENQLKRNLDAVYDVDLSSSQSSTKPRKSVGDKDEDLNVNAGIFKPKIEK</sequence>
<reference evidence="2" key="2">
    <citation type="submission" date="2020-06" db="EMBL/GenBank/DDBJ databases">
        <title>Helianthus annuus Genome sequencing and assembly Release 2.</title>
        <authorList>
            <person name="Gouzy J."/>
            <person name="Langlade N."/>
            <person name="Munos S."/>
        </authorList>
    </citation>
    <scope>NUCLEOTIDE SEQUENCE</scope>
    <source>
        <tissue evidence="2">Leaves</tissue>
    </source>
</reference>
<reference evidence="2" key="1">
    <citation type="journal article" date="2017" name="Nature">
        <title>The sunflower genome provides insights into oil metabolism, flowering and Asterid evolution.</title>
        <authorList>
            <person name="Badouin H."/>
            <person name="Gouzy J."/>
            <person name="Grassa C.J."/>
            <person name="Murat F."/>
            <person name="Staton S.E."/>
            <person name="Cottret L."/>
            <person name="Lelandais-Briere C."/>
            <person name="Owens G.L."/>
            <person name="Carrere S."/>
            <person name="Mayjonade B."/>
            <person name="Legrand L."/>
            <person name="Gill N."/>
            <person name="Kane N.C."/>
            <person name="Bowers J.E."/>
            <person name="Hubner S."/>
            <person name="Bellec A."/>
            <person name="Berard A."/>
            <person name="Berges H."/>
            <person name="Blanchet N."/>
            <person name="Boniface M.C."/>
            <person name="Brunel D."/>
            <person name="Catrice O."/>
            <person name="Chaidir N."/>
            <person name="Claudel C."/>
            <person name="Donnadieu C."/>
            <person name="Faraut T."/>
            <person name="Fievet G."/>
            <person name="Helmstetter N."/>
            <person name="King M."/>
            <person name="Knapp S.J."/>
            <person name="Lai Z."/>
            <person name="Le Paslier M.C."/>
            <person name="Lippi Y."/>
            <person name="Lorenzon L."/>
            <person name="Mandel J.R."/>
            <person name="Marage G."/>
            <person name="Marchand G."/>
            <person name="Marquand E."/>
            <person name="Bret-Mestries E."/>
            <person name="Morien E."/>
            <person name="Nambeesan S."/>
            <person name="Nguyen T."/>
            <person name="Pegot-Espagnet P."/>
            <person name="Pouilly N."/>
            <person name="Raftis F."/>
            <person name="Sallet E."/>
            <person name="Schiex T."/>
            <person name="Thomas J."/>
            <person name="Vandecasteele C."/>
            <person name="Vares D."/>
            <person name="Vear F."/>
            <person name="Vautrin S."/>
            <person name="Crespi M."/>
            <person name="Mangin B."/>
            <person name="Burke J.M."/>
            <person name="Salse J."/>
            <person name="Munos S."/>
            <person name="Vincourt P."/>
            <person name="Rieseberg L.H."/>
            <person name="Langlade N.B."/>
        </authorList>
    </citation>
    <scope>NUCLEOTIDE SEQUENCE</scope>
    <source>
        <tissue evidence="2">Leaves</tissue>
    </source>
</reference>
<accession>A0A9K3DL69</accession>
<keyword evidence="3" id="KW-1185">Reference proteome</keyword>
<gene>
    <name evidence="2" type="ORF">HanXRQr2_Chr17g0809871</name>
</gene>
<dbReference type="Gramene" id="mRNA:HanXRQr2_Chr17g0809871">
    <property type="protein sequence ID" value="CDS:HanXRQr2_Chr17g0809871.1"/>
    <property type="gene ID" value="HanXRQr2_Chr17g0809871"/>
</dbReference>
<evidence type="ECO:0000313" key="2">
    <source>
        <dbReference type="EMBL" id="KAF5756036.1"/>
    </source>
</evidence>
<dbReference type="EMBL" id="MNCJ02000332">
    <property type="protein sequence ID" value="KAF5756036.1"/>
    <property type="molecule type" value="Genomic_DNA"/>
</dbReference>
<proteinExistence type="predicted"/>
<dbReference type="Proteomes" id="UP000215914">
    <property type="component" value="Unassembled WGS sequence"/>
</dbReference>
<feature type="region of interest" description="Disordered" evidence="1">
    <location>
        <begin position="23"/>
        <end position="43"/>
    </location>
</feature>
<protein>
    <submittedName>
        <fullName evidence="2">Uncharacterized protein</fullName>
    </submittedName>
</protein>
<evidence type="ECO:0000256" key="1">
    <source>
        <dbReference type="SAM" id="MobiDB-lite"/>
    </source>
</evidence>
<name>A0A9K3DL69_HELAN</name>
<organism evidence="2 3">
    <name type="scientific">Helianthus annuus</name>
    <name type="common">Common sunflower</name>
    <dbReference type="NCBI Taxonomy" id="4232"/>
    <lineage>
        <taxon>Eukaryota</taxon>
        <taxon>Viridiplantae</taxon>
        <taxon>Streptophyta</taxon>
        <taxon>Embryophyta</taxon>
        <taxon>Tracheophyta</taxon>
        <taxon>Spermatophyta</taxon>
        <taxon>Magnoliopsida</taxon>
        <taxon>eudicotyledons</taxon>
        <taxon>Gunneridae</taxon>
        <taxon>Pentapetalae</taxon>
        <taxon>asterids</taxon>
        <taxon>campanulids</taxon>
        <taxon>Asterales</taxon>
        <taxon>Asteraceae</taxon>
        <taxon>Asteroideae</taxon>
        <taxon>Heliantheae alliance</taxon>
        <taxon>Heliantheae</taxon>
        <taxon>Helianthus</taxon>
    </lineage>
</organism>
<comment type="caution">
    <text evidence="2">The sequence shown here is derived from an EMBL/GenBank/DDBJ whole genome shotgun (WGS) entry which is preliminary data.</text>
</comment>